<dbReference type="InterPro" id="IPR019060">
    <property type="entry name" value="DUF2382"/>
</dbReference>
<accession>A0ABN1THL0</accession>
<feature type="compositionally biased region" description="Low complexity" evidence="1">
    <location>
        <begin position="192"/>
        <end position="209"/>
    </location>
</feature>
<dbReference type="PANTHER" id="PTHR38463">
    <property type="entry name" value="STRESS RESPONSE PROTEIN YSNF"/>
    <property type="match status" value="1"/>
</dbReference>
<evidence type="ECO:0000259" key="3">
    <source>
        <dbReference type="Pfam" id="PF09557"/>
    </source>
</evidence>
<name>A0ABN1THL0_9ACTN</name>
<dbReference type="InterPro" id="IPR052967">
    <property type="entry name" value="Stress_Response_Assoc"/>
</dbReference>
<dbReference type="RefSeq" id="WP_344624318.1">
    <property type="nucleotide sequence ID" value="NZ_BAAALD010000027.1"/>
</dbReference>
<evidence type="ECO:0000256" key="1">
    <source>
        <dbReference type="SAM" id="MobiDB-lite"/>
    </source>
</evidence>
<dbReference type="InterPro" id="IPR014747">
    <property type="entry name" value="Bac_photo_RC_H_C"/>
</dbReference>
<feature type="region of interest" description="Disordered" evidence="1">
    <location>
        <begin position="99"/>
        <end position="229"/>
    </location>
</feature>
<feature type="compositionally biased region" description="Basic and acidic residues" evidence="1">
    <location>
        <begin position="148"/>
        <end position="171"/>
    </location>
</feature>
<feature type="compositionally biased region" description="Polar residues" evidence="1">
    <location>
        <begin position="181"/>
        <end position="190"/>
    </location>
</feature>
<evidence type="ECO:0000259" key="2">
    <source>
        <dbReference type="Pfam" id="PF05239"/>
    </source>
</evidence>
<keyword evidence="5" id="KW-1185">Reference proteome</keyword>
<gene>
    <name evidence="4" type="ORF">GCM10009663_32470</name>
</gene>
<dbReference type="Gene3D" id="3.90.50.10">
    <property type="entry name" value="Photosynthetic Reaction Center, subunit H, domain 2"/>
    <property type="match status" value="1"/>
</dbReference>
<dbReference type="PANTHER" id="PTHR38463:SF1">
    <property type="entry name" value="STRESS RESPONSE PROTEIN YSNF"/>
    <property type="match status" value="1"/>
</dbReference>
<reference evidence="4 5" key="1">
    <citation type="journal article" date="2019" name="Int. J. Syst. Evol. Microbiol.">
        <title>The Global Catalogue of Microorganisms (GCM) 10K type strain sequencing project: providing services to taxonomists for standard genome sequencing and annotation.</title>
        <authorList>
            <consortium name="The Broad Institute Genomics Platform"/>
            <consortium name="The Broad Institute Genome Sequencing Center for Infectious Disease"/>
            <person name="Wu L."/>
            <person name="Ma J."/>
        </authorList>
    </citation>
    <scope>NUCLEOTIDE SEQUENCE [LARGE SCALE GENOMIC DNA]</scope>
    <source>
        <strain evidence="4 5">JCM 13002</strain>
    </source>
</reference>
<feature type="compositionally biased region" description="Low complexity" evidence="1">
    <location>
        <begin position="359"/>
        <end position="411"/>
    </location>
</feature>
<evidence type="ECO:0000313" key="5">
    <source>
        <dbReference type="Proteomes" id="UP001499987"/>
    </source>
</evidence>
<dbReference type="SUPFAM" id="SSF50346">
    <property type="entry name" value="PRC-barrel domain"/>
    <property type="match status" value="1"/>
</dbReference>
<dbReference type="EMBL" id="BAAALD010000027">
    <property type="protein sequence ID" value="GAA1086321.1"/>
    <property type="molecule type" value="Genomic_DNA"/>
</dbReference>
<evidence type="ECO:0000313" key="4">
    <source>
        <dbReference type="EMBL" id="GAA1086321.1"/>
    </source>
</evidence>
<feature type="compositionally biased region" description="Low complexity" evidence="1">
    <location>
        <begin position="106"/>
        <end position="118"/>
    </location>
</feature>
<comment type="caution">
    <text evidence="4">The sequence shown here is derived from an EMBL/GenBank/DDBJ whole genome shotgun (WGS) entry which is preliminary data.</text>
</comment>
<dbReference type="InterPro" id="IPR011033">
    <property type="entry name" value="PRC_barrel-like_sf"/>
</dbReference>
<dbReference type="InterPro" id="IPR027275">
    <property type="entry name" value="PRC-brl_dom"/>
</dbReference>
<evidence type="ECO:0008006" key="6">
    <source>
        <dbReference type="Google" id="ProtNLM"/>
    </source>
</evidence>
<proteinExistence type="predicted"/>
<organism evidence="4 5">
    <name type="scientific">Kitasatospora arboriphila</name>
    <dbReference type="NCBI Taxonomy" id="258052"/>
    <lineage>
        <taxon>Bacteria</taxon>
        <taxon>Bacillati</taxon>
        <taxon>Actinomycetota</taxon>
        <taxon>Actinomycetes</taxon>
        <taxon>Kitasatosporales</taxon>
        <taxon>Streptomycetaceae</taxon>
        <taxon>Kitasatospora</taxon>
    </lineage>
</organism>
<sequence>MQTDIDPRDLIGHKAVDRNGEKIGTVDEVYLDDATGEPEWAAVRTGIFGRDAFIPLTTSEFSGEELKVPYDKSLVKDSPDFGVGQHLSPAQELQLYRYYGLDTSNGRPGAEAGPAPAERPGDTEFGAVAHAAPEQSAANGRPAVNGHGRTDHADGQHGGTRHDGPRQEGTRPDGSGPAGSRQDSSENTMQLPVVPAGGTVRPAAAPTAADRPERPEPQQGGEASAQGPVEIVCREERLDISTEWHVLGTARLRKYVTSEAVERRVPVVRERMRVERVPVSDAERAALSDQEIAEAVEEVTLREERAVVRKYLAPVERVRLVVERYTEEELVREELRREQVEVHDGTARQPYGPQPADRAAATTASTTATTAAAATGPAPTGPAPAGGQPAPAASGQAPVQVAARTAAAQPARPEPLRPV</sequence>
<dbReference type="Pfam" id="PF05239">
    <property type="entry name" value="PRC"/>
    <property type="match status" value="1"/>
</dbReference>
<feature type="domain" description="PRC-barrel" evidence="2">
    <location>
        <begin position="8"/>
        <end position="61"/>
    </location>
</feature>
<feature type="region of interest" description="Disordered" evidence="1">
    <location>
        <begin position="339"/>
        <end position="419"/>
    </location>
</feature>
<feature type="domain" description="DUF2382" evidence="3">
    <location>
        <begin position="232"/>
        <end position="342"/>
    </location>
</feature>
<dbReference type="Proteomes" id="UP001499987">
    <property type="component" value="Unassembled WGS sequence"/>
</dbReference>
<dbReference type="Pfam" id="PF09557">
    <property type="entry name" value="DUF2382"/>
    <property type="match status" value="1"/>
</dbReference>
<protein>
    <recommendedName>
        <fullName evidence="6">DUF2382 domain-containing protein</fullName>
    </recommendedName>
</protein>